<organism evidence="1 2">
    <name type="scientific">Photobacterium leiognathi lrivu.4.1</name>
    <dbReference type="NCBI Taxonomy" id="1248232"/>
    <lineage>
        <taxon>Bacteria</taxon>
        <taxon>Pseudomonadati</taxon>
        <taxon>Pseudomonadota</taxon>
        <taxon>Gammaproteobacteria</taxon>
        <taxon>Vibrionales</taxon>
        <taxon>Vibrionaceae</taxon>
        <taxon>Photobacterium</taxon>
    </lineage>
</organism>
<accession>V5ENQ5</accession>
<dbReference type="HOGENOM" id="CLU_1625529_0_0_6"/>
<name>V5ENQ5_PHOLE</name>
<dbReference type="AlphaFoldDB" id="V5ENQ5"/>
<reference evidence="2" key="1">
    <citation type="submission" date="2012-12" db="EMBL/GenBank/DDBJ databases">
        <title>Genome Sequence of Photobacterium leiognathi lrivu.4.1.</title>
        <authorList>
            <person name="Urbanczyk H."/>
            <person name="Ogura Y."/>
            <person name="Hayashi T."/>
            <person name="Dunlap P.V."/>
        </authorList>
    </citation>
    <scope>NUCLEOTIDE SEQUENCE [LARGE SCALE GENOMIC DNA]</scope>
    <source>
        <strain evidence="2">lrivu.4.1</strain>
    </source>
</reference>
<protein>
    <submittedName>
        <fullName evidence="1">Toxin YafO, type II toxin-antitoxin system family protein</fullName>
    </submittedName>
</protein>
<evidence type="ECO:0000313" key="2">
    <source>
        <dbReference type="Proteomes" id="UP000030675"/>
    </source>
</evidence>
<gene>
    <name evidence="1" type="ORF">PLEI_3066</name>
</gene>
<sequence length="163" mass="19379">MSSIPPIVEVITDSEIELNDFLKFVIEEFKEYKTLSLSEVGSDNFVAPNEGIQAVRPSVHNLFGRDRVFERPAKWVAYIQRENLTHVHFDREEQWHSDTPQWDCTSCESIVYSAFRMPDDRFIFVIHEFLFVEQTDDAHDNYEESDIDYYIQNAEYHRNEYQA</sequence>
<proteinExistence type="predicted"/>
<dbReference type="Pfam" id="PF13957">
    <property type="entry name" value="YafO_toxin"/>
    <property type="match status" value="1"/>
</dbReference>
<dbReference type="EMBL" id="DF196820">
    <property type="protein sequence ID" value="GAD31406.1"/>
    <property type="molecule type" value="Genomic_DNA"/>
</dbReference>
<dbReference type="RefSeq" id="WP_023934253.1">
    <property type="nucleotide sequence ID" value="NZ_DF196820.1"/>
</dbReference>
<evidence type="ECO:0000313" key="1">
    <source>
        <dbReference type="EMBL" id="GAD31406.1"/>
    </source>
</evidence>
<dbReference type="Proteomes" id="UP000030675">
    <property type="component" value="Unassembled WGS sequence"/>
</dbReference>
<dbReference type="InterPro" id="IPR020353">
    <property type="entry name" value="Toxin_YafO"/>
</dbReference>